<feature type="non-terminal residue" evidence="1">
    <location>
        <position position="1"/>
    </location>
</feature>
<dbReference type="EMBL" id="BTRK01000003">
    <property type="protein sequence ID" value="GMR40995.1"/>
    <property type="molecule type" value="Genomic_DNA"/>
</dbReference>
<comment type="caution">
    <text evidence="1">The sequence shown here is derived from an EMBL/GenBank/DDBJ whole genome shotgun (WGS) entry which is preliminary data.</text>
</comment>
<dbReference type="Proteomes" id="UP001328107">
    <property type="component" value="Unassembled WGS sequence"/>
</dbReference>
<name>A0AAN4ZPW3_9BILA</name>
<proteinExistence type="predicted"/>
<keyword evidence="2" id="KW-1185">Reference proteome</keyword>
<gene>
    <name evidence="1" type="ORF">PMAYCL1PPCAC_11190</name>
</gene>
<dbReference type="AlphaFoldDB" id="A0AAN4ZPW3"/>
<accession>A0AAN4ZPW3</accession>
<reference evidence="2" key="1">
    <citation type="submission" date="2022-10" db="EMBL/GenBank/DDBJ databases">
        <title>Genome assembly of Pristionchus species.</title>
        <authorList>
            <person name="Yoshida K."/>
            <person name="Sommer R.J."/>
        </authorList>
    </citation>
    <scope>NUCLEOTIDE SEQUENCE [LARGE SCALE GENOMIC DNA]</scope>
    <source>
        <strain evidence="2">RS5460</strain>
    </source>
</reference>
<sequence>TSVAWKGCATAHVCRNEYGVIKHNAYNGVRSICCRSDKIGPGHPDRCTFQKTTTVAASAVNTASATTSTISTSTSPTNQVIISPSDSVTGSTLLITVLASAVAAWMNN</sequence>
<protein>
    <submittedName>
        <fullName evidence="1">Uncharacterized protein</fullName>
    </submittedName>
</protein>
<evidence type="ECO:0000313" key="1">
    <source>
        <dbReference type="EMBL" id="GMR40995.1"/>
    </source>
</evidence>
<evidence type="ECO:0000313" key="2">
    <source>
        <dbReference type="Proteomes" id="UP001328107"/>
    </source>
</evidence>
<organism evidence="1 2">
    <name type="scientific">Pristionchus mayeri</name>
    <dbReference type="NCBI Taxonomy" id="1317129"/>
    <lineage>
        <taxon>Eukaryota</taxon>
        <taxon>Metazoa</taxon>
        <taxon>Ecdysozoa</taxon>
        <taxon>Nematoda</taxon>
        <taxon>Chromadorea</taxon>
        <taxon>Rhabditida</taxon>
        <taxon>Rhabditina</taxon>
        <taxon>Diplogasteromorpha</taxon>
        <taxon>Diplogasteroidea</taxon>
        <taxon>Neodiplogasteridae</taxon>
        <taxon>Pristionchus</taxon>
    </lineage>
</organism>